<proteinExistence type="predicted"/>
<protein>
    <submittedName>
        <fullName evidence="1">Nucleoside 2-deoxyribosyltransferase domain-containing protein</fullName>
    </submittedName>
</protein>
<reference evidence="1" key="1">
    <citation type="submission" date="2021-03" db="EMBL/GenBank/DDBJ databases">
        <title>Acanthopleuribacteraceae sp. M133.</title>
        <authorList>
            <person name="Wang G."/>
        </authorList>
    </citation>
    <scope>NUCLEOTIDE SEQUENCE</scope>
    <source>
        <strain evidence="1">M133</strain>
    </source>
</reference>
<evidence type="ECO:0000313" key="2">
    <source>
        <dbReference type="Proteomes" id="UP000663929"/>
    </source>
</evidence>
<dbReference type="InterPro" id="IPR039470">
    <property type="entry name" value="Nuc_deoxyri_tr2"/>
</dbReference>
<name>A0A8A4TNS0_SULCO</name>
<dbReference type="AlphaFoldDB" id="A0A8A4TNS0"/>
<organism evidence="1 2">
    <name type="scientific">Sulfidibacter corallicola</name>
    <dbReference type="NCBI Taxonomy" id="2818388"/>
    <lineage>
        <taxon>Bacteria</taxon>
        <taxon>Pseudomonadati</taxon>
        <taxon>Acidobacteriota</taxon>
        <taxon>Holophagae</taxon>
        <taxon>Acanthopleuribacterales</taxon>
        <taxon>Acanthopleuribacteraceae</taxon>
        <taxon>Sulfidibacter</taxon>
    </lineage>
</organism>
<dbReference type="KEGG" id="scor:J3U87_01290"/>
<accession>A0A8A4TNS0</accession>
<dbReference type="Proteomes" id="UP000663929">
    <property type="component" value="Chromosome"/>
</dbReference>
<sequence>MDLRAQLHKPPDPLPPTFHKPAVFLAGSIAMGRAEPWQEQAWDRLAVHDLHVLNPRRDTWKSEWGTSDADPVFRAQVEWELNGLCRADWVLMYFAPDTQAPITLLELGLTAASGKVRVACPKAFWRSGNVAVVCRHFDLPLFPDLDSMLASFEEELNRAGTHP</sequence>
<dbReference type="Gene3D" id="3.40.50.450">
    <property type="match status" value="1"/>
</dbReference>
<dbReference type="RefSeq" id="WP_237381213.1">
    <property type="nucleotide sequence ID" value="NZ_CP071793.1"/>
</dbReference>
<dbReference type="EMBL" id="CP071793">
    <property type="protein sequence ID" value="QTD51077.1"/>
    <property type="molecule type" value="Genomic_DNA"/>
</dbReference>
<dbReference type="Pfam" id="PF15891">
    <property type="entry name" value="Nuc_deoxyri_tr2"/>
    <property type="match status" value="1"/>
</dbReference>
<dbReference type="SUPFAM" id="SSF52309">
    <property type="entry name" value="N-(deoxy)ribosyltransferase-like"/>
    <property type="match status" value="1"/>
</dbReference>
<keyword evidence="2" id="KW-1185">Reference proteome</keyword>
<gene>
    <name evidence="1" type="ORF">J3U87_01290</name>
</gene>
<evidence type="ECO:0000313" key="1">
    <source>
        <dbReference type="EMBL" id="QTD51077.1"/>
    </source>
</evidence>